<keyword evidence="2" id="KW-1185">Reference proteome</keyword>
<comment type="caution">
    <text evidence="1">The sequence shown here is derived from an EMBL/GenBank/DDBJ whole genome shotgun (WGS) entry which is preliminary data.</text>
</comment>
<dbReference type="Proteomes" id="UP000717328">
    <property type="component" value="Unassembled WGS sequence"/>
</dbReference>
<accession>A0A9P7FQH1</accession>
<gene>
    <name evidence="1" type="ORF">H0H81_007966</name>
</gene>
<proteinExistence type="predicted"/>
<dbReference type="OrthoDB" id="2997904at2759"/>
<reference evidence="1" key="1">
    <citation type="submission" date="2021-02" db="EMBL/GenBank/DDBJ databases">
        <authorList>
            <person name="Nieuwenhuis M."/>
            <person name="Van De Peppel L.J.J."/>
        </authorList>
    </citation>
    <scope>NUCLEOTIDE SEQUENCE</scope>
    <source>
        <strain evidence="1">D49</strain>
    </source>
</reference>
<protein>
    <recommendedName>
        <fullName evidence="3">F-box domain-containing protein</fullName>
    </recommendedName>
</protein>
<evidence type="ECO:0000313" key="2">
    <source>
        <dbReference type="Proteomes" id="UP000717328"/>
    </source>
</evidence>
<dbReference type="InterPro" id="IPR032675">
    <property type="entry name" value="LRR_dom_sf"/>
</dbReference>
<evidence type="ECO:0008006" key="3">
    <source>
        <dbReference type="Google" id="ProtNLM"/>
    </source>
</evidence>
<sequence length="508" mass="58461">MSSAMERLIDRTPLEIWFMISSFIPRPFLRQLYAVNRTFLEISAQTRYEEVTFYKFDKNTKSLCRILNDPSTGRGVLTRRVKVQPWLVQPRVKPSKKRSFWNFVKGALDPQFAQRKTQAWVEKRMKKDIKRVSDTVSGLENLSEYSLEWKEDWGYHRELYQAFTAPLISRIGDRLVKLSLNVPMGVLSELARINLPHLEHFSISLCAKKLSQTEIKYIFDAFVIFVNNLLHTLTSLSITSRVPSPELDLATFFQMLGVFPRLQRFSLCMPFDGSQLSDTGVVVQFLNKHRETLRSIQFTTNRCSATANPTEQSKLWIPNILSSLDTPYPQLCDVHIALRPLKADLTPIFKFLSLHSGQISHLSLVEQNLKYAEVAELLNTILNDSEQSPLRRLHLRLERLSRPLLEMLASRLPSLARLELTFAEVIATAAHAGHDGALAHSKERQFELFREQLRANRQVYASWAINTIGIHNESRYPPFSSLERILVNVIPGLAHFIDLKPEPDGRHL</sequence>
<dbReference type="AlphaFoldDB" id="A0A9P7FQH1"/>
<reference evidence="1" key="2">
    <citation type="submission" date="2021-10" db="EMBL/GenBank/DDBJ databases">
        <title>Phylogenomics reveals ancestral predisposition of the termite-cultivated fungus Termitomyces towards a domesticated lifestyle.</title>
        <authorList>
            <person name="Auxier B."/>
            <person name="Grum-Grzhimaylo A."/>
            <person name="Cardenas M.E."/>
            <person name="Lodge J.D."/>
            <person name="Laessoe T."/>
            <person name="Pedersen O."/>
            <person name="Smith M.E."/>
            <person name="Kuyper T.W."/>
            <person name="Franco-Molano E.A."/>
            <person name="Baroni T.J."/>
            <person name="Aanen D.K."/>
        </authorList>
    </citation>
    <scope>NUCLEOTIDE SEQUENCE</scope>
    <source>
        <strain evidence="1">D49</strain>
    </source>
</reference>
<dbReference type="EMBL" id="JABCKI010005930">
    <property type="protein sequence ID" value="KAG5636459.1"/>
    <property type="molecule type" value="Genomic_DNA"/>
</dbReference>
<name>A0A9P7FQH1_9AGAR</name>
<dbReference type="Gene3D" id="3.80.10.10">
    <property type="entry name" value="Ribonuclease Inhibitor"/>
    <property type="match status" value="1"/>
</dbReference>
<organism evidence="1 2">
    <name type="scientific">Sphagnurus paluster</name>
    <dbReference type="NCBI Taxonomy" id="117069"/>
    <lineage>
        <taxon>Eukaryota</taxon>
        <taxon>Fungi</taxon>
        <taxon>Dikarya</taxon>
        <taxon>Basidiomycota</taxon>
        <taxon>Agaricomycotina</taxon>
        <taxon>Agaricomycetes</taxon>
        <taxon>Agaricomycetidae</taxon>
        <taxon>Agaricales</taxon>
        <taxon>Tricholomatineae</taxon>
        <taxon>Lyophyllaceae</taxon>
        <taxon>Sphagnurus</taxon>
    </lineage>
</organism>
<evidence type="ECO:0000313" key="1">
    <source>
        <dbReference type="EMBL" id="KAG5636459.1"/>
    </source>
</evidence>